<dbReference type="InterPro" id="IPR014718">
    <property type="entry name" value="GH-type_carb-bd"/>
</dbReference>
<proteinExistence type="predicted"/>
<dbReference type="PROSITE" id="PS51257">
    <property type="entry name" value="PROKAR_LIPOPROTEIN"/>
    <property type="match status" value="1"/>
</dbReference>
<dbReference type="AlphaFoldDB" id="A0A0F8VTI8"/>
<protein>
    <submittedName>
        <fullName evidence="1">Uncharacterized protein</fullName>
    </submittedName>
</protein>
<dbReference type="EMBL" id="LAZR01069461">
    <property type="protein sequence ID" value="KKK47663.1"/>
    <property type="molecule type" value="Genomic_DNA"/>
</dbReference>
<dbReference type="Gene3D" id="2.70.98.10">
    <property type="match status" value="1"/>
</dbReference>
<sequence>MRTKGLVLLTIIFASLIFTSCDSDTDHKTPLEYVDMLIGTARKGHTIISTARPFAMVKPG</sequence>
<reference evidence="1" key="1">
    <citation type="journal article" date="2015" name="Nature">
        <title>Complex archaea that bridge the gap between prokaryotes and eukaryotes.</title>
        <authorList>
            <person name="Spang A."/>
            <person name="Saw J.H."/>
            <person name="Jorgensen S.L."/>
            <person name="Zaremba-Niedzwiedzka K."/>
            <person name="Martijn J."/>
            <person name="Lind A.E."/>
            <person name="van Eijk R."/>
            <person name="Schleper C."/>
            <person name="Guy L."/>
            <person name="Ettema T.J."/>
        </authorList>
    </citation>
    <scope>NUCLEOTIDE SEQUENCE</scope>
</reference>
<evidence type="ECO:0000313" key="1">
    <source>
        <dbReference type="EMBL" id="KKK47663.1"/>
    </source>
</evidence>
<name>A0A0F8VTI8_9ZZZZ</name>
<accession>A0A0F8VTI8</accession>
<organism evidence="1">
    <name type="scientific">marine sediment metagenome</name>
    <dbReference type="NCBI Taxonomy" id="412755"/>
    <lineage>
        <taxon>unclassified sequences</taxon>
        <taxon>metagenomes</taxon>
        <taxon>ecological metagenomes</taxon>
    </lineage>
</organism>
<dbReference type="GO" id="GO:0030246">
    <property type="term" value="F:carbohydrate binding"/>
    <property type="evidence" value="ECO:0007669"/>
    <property type="project" value="InterPro"/>
</dbReference>
<feature type="non-terminal residue" evidence="1">
    <location>
        <position position="60"/>
    </location>
</feature>
<comment type="caution">
    <text evidence="1">The sequence shown here is derived from an EMBL/GenBank/DDBJ whole genome shotgun (WGS) entry which is preliminary data.</text>
</comment>
<gene>
    <name evidence="1" type="ORF">LCGC14_3152920</name>
</gene>